<accession>A0A067MB55</accession>
<reference evidence="2" key="1">
    <citation type="journal article" date="2014" name="Proc. Natl. Acad. Sci. U.S.A.">
        <title>Extensive sampling of basidiomycete genomes demonstrates inadequacy of the white-rot/brown-rot paradigm for wood decay fungi.</title>
        <authorList>
            <person name="Riley R."/>
            <person name="Salamov A.A."/>
            <person name="Brown D.W."/>
            <person name="Nagy L.G."/>
            <person name="Floudas D."/>
            <person name="Held B.W."/>
            <person name="Levasseur A."/>
            <person name="Lombard V."/>
            <person name="Morin E."/>
            <person name="Otillar R."/>
            <person name="Lindquist E.A."/>
            <person name="Sun H."/>
            <person name="LaButti K.M."/>
            <person name="Schmutz J."/>
            <person name="Jabbour D."/>
            <person name="Luo H."/>
            <person name="Baker S.E."/>
            <person name="Pisabarro A.G."/>
            <person name="Walton J.D."/>
            <person name="Blanchette R.A."/>
            <person name="Henrissat B."/>
            <person name="Martin F."/>
            <person name="Cullen D."/>
            <person name="Hibbett D.S."/>
            <person name="Grigoriev I.V."/>
        </authorList>
    </citation>
    <scope>NUCLEOTIDE SEQUENCE [LARGE SCALE GENOMIC DNA]</scope>
    <source>
        <strain evidence="2">FD-172 SS1</strain>
    </source>
</reference>
<protein>
    <recommendedName>
        <fullName evidence="3">F-box domain-containing protein</fullName>
    </recommendedName>
</protein>
<dbReference type="AlphaFoldDB" id="A0A067MB55"/>
<keyword evidence="2" id="KW-1185">Reference proteome</keyword>
<name>A0A067MB55_BOTB1</name>
<dbReference type="EMBL" id="KL198054">
    <property type="protein sequence ID" value="KDQ11910.1"/>
    <property type="molecule type" value="Genomic_DNA"/>
</dbReference>
<gene>
    <name evidence="1" type="ORF">BOTBODRAFT_176904</name>
</gene>
<proteinExistence type="predicted"/>
<organism evidence="1 2">
    <name type="scientific">Botryobasidium botryosum (strain FD-172 SS1)</name>
    <dbReference type="NCBI Taxonomy" id="930990"/>
    <lineage>
        <taxon>Eukaryota</taxon>
        <taxon>Fungi</taxon>
        <taxon>Dikarya</taxon>
        <taxon>Basidiomycota</taxon>
        <taxon>Agaricomycotina</taxon>
        <taxon>Agaricomycetes</taxon>
        <taxon>Cantharellales</taxon>
        <taxon>Botryobasidiaceae</taxon>
        <taxon>Botryobasidium</taxon>
    </lineage>
</organism>
<dbReference type="InParanoid" id="A0A067MB55"/>
<evidence type="ECO:0000313" key="2">
    <source>
        <dbReference type="Proteomes" id="UP000027195"/>
    </source>
</evidence>
<dbReference type="Proteomes" id="UP000027195">
    <property type="component" value="Unassembled WGS sequence"/>
</dbReference>
<evidence type="ECO:0000313" key="1">
    <source>
        <dbReference type="EMBL" id="KDQ11910.1"/>
    </source>
</evidence>
<dbReference type="HOGENOM" id="CLU_568563_0_0_1"/>
<sequence>MLLESLQPSRSYNADLFRCPDIALEIASLLGPSSLLRLALTSHEAYDFIIPCHLYRHVTIHHNTPETVIHDFFDALFKCGAAHYIQTFSLKVPRLPSLRARNGGLRGLSFDVFALLLETHCLRRLLVHDSYNLFSEQPALPMVLCDFSHLADVDLRRVSVDQLCGLSEMRPIRRFRLEAMQSFDIGSDVAGYQEIRALLWKSRETLEFISFSSLILRFIFLRDGGTPPACHDSSNTTWPRVLTLRLSDCNCDDWRMDLSGTFPFVTEFHSPPTFTFAREHSNQAFLLALTRVRGPEGLFRLLSDAENKIEEAWVDDYFPYGQPYNFSSYFSPTLATLSIAINASLGHVGNSLVTLSSLCCAVPRLQRLELRLSAGKTRFIEYIAAISPALYSFQLVQLTVTWSYNYGGHGPLRPAGGQAQVFKEIPSNMPSLQLLTVHVWSERRGNVHWVWKGKGRDQEFCLKELTNSEEEHRLAYDWDL</sequence>
<evidence type="ECO:0008006" key="3">
    <source>
        <dbReference type="Google" id="ProtNLM"/>
    </source>
</evidence>